<organism evidence="3 4">
    <name type="scientific">Shewanella halifaxensis (strain HAW-EB4)</name>
    <dbReference type="NCBI Taxonomy" id="458817"/>
    <lineage>
        <taxon>Bacteria</taxon>
        <taxon>Pseudomonadati</taxon>
        <taxon>Pseudomonadota</taxon>
        <taxon>Gammaproteobacteria</taxon>
        <taxon>Alteromonadales</taxon>
        <taxon>Shewanellaceae</taxon>
        <taxon>Shewanella</taxon>
    </lineage>
</organism>
<feature type="transmembrane region" description="Helical" evidence="1">
    <location>
        <begin position="181"/>
        <end position="199"/>
    </location>
</feature>
<feature type="transmembrane region" description="Helical" evidence="1">
    <location>
        <begin position="65"/>
        <end position="85"/>
    </location>
</feature>
<evidence type="ECO:0000259" key="2">
    <source>
        <dbReference type="Pfam" id="PF01569"/>
    </source>
</evidence>
<keyword evidence="1" id="KW-1133">Transmembrane helix</keyword>
<dbReference type="Gene3D" id="1.20.144.10">
    <property type="entry name" value="Phosphatidic acid phosphatase type 2/haloperoxidase"/>
    <property type="match status" value="1"/>
</dbReference>
<sequence length="233" mass="25973">MKQTDKQPISTNNSLLILPQTFSLRSCLWLYLVAISCTIFSVLLLDRPLSTWLHHNIDASAIFKPLSQMPLLFEGLSAIIILACLNSAWRKKLASMALTLMLTIVIASIARVGGKFVFGRTWPETWLHTEAGSNLSWIHNGVEGFHPFAMGTAYNSFPSGHALFTFALVSVFWWHFPKLYWLWLLAMLGAIAGQLGQNYHFLGDLLAGATLGVFCAQLSIALSRAALTYRKRD</sequence>
<feature type="transmembrane region" description="Helical" evidence="1">
    <location>
        <begin position="156"/>
        <end position="174"/>
    </location>
</feature>
<feature type="transmembrane region" description="Helical" evidence="1">
    <location>
        <begin position="28"/>
        <end position="45"/>
    </location>
</feature>
<accession>B0TR19</accession>
<dbReference type="RefSeq" id="WP_012278273.1">
    <property type="nucleotide sequence ID" value="NC_010334.1"/>
</dbReference>
<dbReference type="OrthoDB" id="9780507at2"/>
<evidence type="ECO:0000313" key="4">
    <source>
        <dbReference type="Proteomes" id="UP000001317"/>
    </source>
</evidence>
<dbReference type="Pfam" id="PF01569">
    <property type="entry name" value="PAP2"/>
    <property type="match status" value="1"/>
</dbReference>
<dbReference type="EMBL" id="CP000931">
    <property type="protein sequence ID" value="ABZ77750.1"/>
    <property type="molecule type" value="Genomic_DNA"/>
</dbReference>
<dbReference type="Proteomes" id="UP000001317">
    <property type="component" value="Chromosome"/>
</dbReference>
<dbReference type="SUPFAM" id="SSF48317">
    <property type="entry name" value="Acid phosphatase/Vanadium-dependent haloperoxidase"/>
    <property type="match status" value="1"/>
</dbReference>
<dbReference type="STRING" id="458817.Shal_3203"/>
<evidence type="ECO:0000313" key="3">
    <source>
        <dbReference type="EMBL" id="ABZ77750.1"/>
    </source>
</evidence>
<dbReference type="InterPro" id="IPR000326">
    <property type="entry name" value="PAP2/HPO"/>
</dbReference>
<name>B0TR19_SHEHH</name>
<dbReference type="KEGG" id="shl:Shal_3203"/>
<dbReference type="InterPro" id="IPR036938">
    <property type="entry name" value="PAP2/HPO_sf"/>
</dbReference>
<dbReference type="eggNOG" id="COG0671">
    <property type="taxonomic scope" value="Bacteria"/>
</dbReference>
<keyword evidence="4" id="KW-1185">Reference proteome</keyword>
<keyword evidence="1" id="KW-0472">Membrane</keyword>
<protein>
    <submittedName>
        <fullName evidence="3">Phosphoesterase PA-phosphatase related</fullName>
    </submittedName>
</protein>
<feature type="domain" description="Phosphatidic acid phosphatase type 2/haloperoxidase" evidence="2">
    <location>
        <begin position="97"/>
        <end position="222"/>
    </location>
</feature>
<dbReference type="AlphaFoldDB" id="B0TR19"/>
<keyword evidence="1" id="KW-0812">Transmembrane</keyword>
<gene>
    <name evidence="3" type="ordered locus">Shal_3203</name>
</gene>
<evidence type="ECO:0000256" key="1">
    <source>
        <dbReference type="SAM" id="Phobius"/>
    </source>
</evidence>
<proteinExistence type="predicted"/>
<dbReference type="HOGENOM" id="CLU_072573_6_1_6"/>
<feature type="transmembrane region" description="Helical" evidence="1">
    <location>
        <begin position="97"/>
        <end position="118"/>
    </location>
</feature>
<reference evidence="3" key="1">
    <citation type="submission" date="2008-01" db="EMBL/GenBank/DDBJ databases">
        <title>Complete sequence of Shewanella halifaxensis HAW-EB4.</title>
        <authorList>
            <consortium name="US DOE Joint Genome Institute"/>
            <person name="Copeland A."/>
            <person name="Lucas S."/>
            <person name="Lapidus A."/>
            <person name="Glavina del Rio T."/>
            <person name="Dalin E."/>
            <person name="Tice H."/>
            <person name="Bruce D."/>
            <person name="Goodwin L."/>
            <person name="Pitluck S."/>
            <person name="Sims D."/>
            <person name="Brettin T."/>
            <person name="Detter J.C."/>
            <person name="Han C."/>
            <person name="Kuske C.R."/>
            <person name="Schmutz J."/>
            <person name="Larimer F."/>
            <person name="Land M."/>
            <person name="Hauser L."/>
            <person name="Kyrpides N."/>
            <person name="Kim E."/>
            <person name="Zhao J.-S."/>
            <person name="Richardson P."/>
        </authorList>
    </citation>
    <scope>NUCLEOTIDE SEQUENCE [LARGE SCALE GENOMIC DNA]</scope>
    <source>
        <strain evidence="3">HAW-EB4</strain>
    </source>
</reference>
<feature type="transmembrane region" description="Helical" evidence="1">
    <location>
        <begin position="205"/>
        <end position="227"/>
    </location>
</feature>